<dbReference type="PANTHER" id="PTHR30006:SF2">
    <property type="entry name" value="ABC TRANSPORTER SUBSTRATE-BINDING PROTEIN"/>
    <property type="match status" value="1"/>
</dbReference>
<name>A0A4D7QJT1_9HYPH</name>
<dbReference type="EMBL" id="CP039865">
    <property type="protein sequence ID" value="QCK87355.1"/>
    <property type="molecule type" value="Genomic_DNA"/>
</dbReference>
<reference evidence="3 4" key="1">
    <citation type="submission" date="2019-04" db="EMBL/GenBank/DDBJ databases">
        <title>Phreatobacter aquaticus sp. nov.</title>
        <authorList>
            <person name="Choi A."/>
            <person name="Baek K."/>
        </authorList>
    </citation>
    <scope>NUCLEOTIDE SEQUENCE [LARGE SCALE GENOMIC DNA]</scope>
    <source>
        <strain evidence="3 4">NMCR1094</strain>
    </source>
</reference>
<dbReference type="GO" id="GO:0030975">
    <property type="term" value="F:thiamine binding"/>
    <property type="evidence" value="ECO:0007669"/>
    <property type="project" value="TreeGrafter"/>
</dbReference>
<dbReference type="KEGG" id="paqt:E8L99_17125"/>
<dbReference type="AlphaFoldDB" id="A0A4D7QJT1"/>
<dbReference type="GO" id="GO:0015888">
    <property type="term" value="P:thiamine transport"/>
    <property type="evidence" value="ECO:0007669"/>
    <property type="project" value="TreeGrafter"/>
</dbReference>
<evidence type="ECO:0000256" key="2">
    <source>
        <dbReference type="ARBA" id="ARBA00022764"/>
    </source>
</evidence>
<keyword evidence="2" id="KW-0574">Periplasm</keyword>
<evidence type="ECO:0000313" key="4">
    <source>
        <dbReference type="Proteomes" id="UP000298588"/>
    </source>
</evidence>
<dbReference type="Gene3D" id="3.40.190.10">
    <property type="entry name" value="Periplasmic binding protein-like II"/>
    <property type="match status" value="2"/>
</dbReference>
<dbReference type="InterPro" id="IPR006059">
    <property type="entry name" value="SBP"/>
</dbReference>
<keyword evidence="4" id="KW-1185">Reference proteome</keyword>
<accession>A0A4D7QJT1</accession>
<dbReference type="Pfam" id="PF13416">
    <property type="entry name" value="SBP_bac_8"/>
    <property type="match status" value="1"/>
</dbReference>
<proteinExistence type="predicted"/>
<dbReference type="Proteomes" id="UP000298588">
    <property type="component" value="Chromosome"/>
</dbReference>
<dbReference type="PANTHER" id="PTHR30006">
    <property type="entry name" value="THIAMINE-BINDING PERIPLASMIC PROTEIN-RELATED"/>
    <property type="match status" value="1"/>
</dbReference>
<dbReference type="GO" id="GO:0030976">
    <property type="term" value="F:thiamine pyrophosphate binding"/>
    <property type="evidence" value="ECO:0007669"/>
    <property type="project" value="TreeGrafter"/>
</dbReference>
<sequence>MASPTRISRRTFAAGSLVAVTGFPNIVRGQTREIFVGGPASPGLTDILFPVIERKHNMKILFEGTNSLINLEKIRANKARPTMTVTMMDDPVLVLAEREKVIRKLPADITNLADVPAAAKPRDAMWANWCQPMCSFSYNSRALPQGLASYNDAWDRKFRERIIMISMRITQAVAPLVAAASYATKKPLDQALKEWGAGIERLKELRPNVIQVSSNAPQAQQLLETGECDLYMAPDSRTTLFRKAQGAPVDQGLPKEGVLAMPAGVALVEGGPNQDLGIAFINEMLNPETQALIARTFWSKPTNAKTVLPPGITFPELIALDWEYFADNRNAMIERFEREVSSR</sequence>
<gene>
    <name evidence="3" type="ORF">E8L99_17125</name>
</gene>
<evidence type="ECO:0000313" key="3">
    <source>
        <dbReference type="EMBL" id="QCK87355.1"/>
    </source>
</evidence>
<dbReference type="OrthoDB" id="9769319at2"/>
<dbReference type="RefSeq" id="WP_137100684.1">
    <property type="nucleotide sequence ID" value="NZ_CP039865.1"/>
</dbReference>
<dbReference type="GO" id="GO:0030288">
    <property type="term" value="C:outer membrane-bounded periplasmic space"/>
    <property type="evidence" value="ECO:0007669"/>
    <property type="project" value="TreeGrafter"/>
</dbReference>
<keyword evidence="1" id="KW-0732">Signal</keyword>
<evidence type="ECO:0000256" key="1">
    <source>
        <dbReference type="ARBA" id="ARBA00022729"/>
    </source>
</evidence>
<protein>
    <submittedName>
        <fullName evidence="3">Extracellular solute-binding protein</fullName>
    </submittedName>
</protein>
<dbReference type="SUPFAM" id="SSF53850">
    <property type="entry name" value="Periplasmic binding protein-like II"/>
    <property type="match status" value="1"/>
</dbReference>
<organism evidence="3 4">
    <name type="scientific">Phreatobacter aquaticus</name>
    <dbReference type="NCBI Taxonomy" id="2570229"/>
    <lineage>
        <taxon>Bacteria</taxon>
        <taxon>Pseudomonadati</taxon>
        <taxon>Pseudomonadota</taxon>
        <taxon>Alphaproteobacteria</taxon>
        <taxon>Hyphomicrobiales</taxon>
        <taxon>Phreatobacteraceae</taxon>
        <taxon>Phreatobacter</taxon>
    </lineage>
</organism>